<evidence type="ECO:0000256" key="11">
    <source>
        <dbReference type="ARBA" id="ARBA00022840"/>
    </source>
</evidence>
<dbReference type="Pfam" id="PF17759">
    <property type="entry name" value="tRNA_synthFbeta"/>
    <property type="match status" value="1"/>
</dbReference>
<comment type="catalytic activity">
    <reaction evidence="16">
        <text>tRNA(Phe) + L-phenylalanine + ATP = L-phenylalanyl-tRNA(Phe) + AMP + diphosphate + H(+)</text>
        <dbReference type="Rhea" id="RHEA:19413"/>
        <dbReference type="Rhea" id="RHEA-COMP:9668"/>
        <dbReference type="Rhea" id="RHEA-COMP:9699"/>
        <dbReference type="ChEBI" id="CHEBI:15378"/>
        <dbReference type="ChEBI" id="CHEBI:30616"/>
        <dbReference type="ChEBI" id="CHEBI:33019"/>
        <dbReference type="ChEBI" id="CHEBI:58095"/>
        <dbReference type="ChEBI" id="CHEBI:78442"/>
        <dbReference type="ChEBI" id="CHEBI:78531"/>
        <dbReference type="ChEBI" id="CHEBI:456215"/>
        <dbReference type="EC" id="6.1.1.20"/>
    </reaction>
</comment>
<dbReference type="AlphaFoldDB" id="A0A4T0WY90"/>
<accession>A0A4T0WY90</accession>
<keyword evidence="13" id="KW-0648">Protein biosynthesis</keyword>
<comment type="similarity">
    <text evidence="3">Belongs to the phenylalanyl-tRNA synthetase beta subunit family. Type 2 subfamily.</text>
</comment>
<dbReference type="Pfam" id="PF18262">
    <property type="entry name" value="PhetRS_B1"/>
    <property type="match status" value="1"/>
</dbReference>
<organism evidence="18 19">
    <name type="scientific">Pichia inconspicua</name>
    <dbReference type="NCBI Taxonomy" id="52247"/>
    <lineage>
        <taxon>Eukaryota</taxon>
        <taxon>Fungi</taxon>
        <taxon>Dikarya</taxon>
        <taxon>Ascomycota</taxon>
        <taxon>Saccharomycotina</taxon>
        <taxon>Pichiomycetes</taxon>
        <taxon>Pichiales</taxon>
        <taxon>Pichiaceae</taxon>
        <taxon>Pichia</taxon>
    </lineage>
</organism>
<evidence type="ECO:0000313" key="18">
    <source>
        <dbReference type="EMBL" id="TID17229.1"/>
    </source>
</evidence>
<name>A0A4T0WY90_9ASCO</name>
<evidence type="ECO:0000256" key="15">
    <source>
        <dbReference type="ARBA" id="ARBA00033189"/>
    </source>
</evidence>
<keyword evidence="10" id="KW-0547">Nucleotide-binding</keyword>
<dbReference type="Pfam" id="PF03484">
    <property type="entry name" value="B5"/>
    <property type="match status" value="1"/>
</dbReference>
<dbReference type="Gene3D" id="3.30.930.10">
    <property type="entry name" value="Bira Bifunctional Protein, Domain 2"/>
    <property type="match status" value="1"/>
</dbReference>
<evidence type="ECO:0000256" key="13">
    <source>
        <dbReference type="ARBA" id="ARBA00022917"/>
    </source>
</evidence>
<dbReference type="OrthoDB" id="1698572at2759"/>
<dbReference type="Gene3D" id="3.50.40.10">
    <property type="entry name" value="Phenylalanyl-trna Synthetase, Chain B, domain 3"/>
    <property type="match status" value="1"/>
</dbReference>
<comment type="cofactor">
    <cofactor evidence="1">
        <name>Mg(2+)</name>
        <dbReference type="ChEBI" id="CHEBI:18420"/>
    </cofactor>
</comment>
<evidence type="ECO:0000256" key="6">
    <source>
        <dbReference type="ARBA" id="ARBA00017032"/>
    </source>
</evidence>
<evidence type="ECO:0000256" key="8">
    <source>
        <dbReference type="ARBA" id="ARBA00022598"/>
    </source>
</evidence>
<evidence type="ECO:0000256" key="1">
    <source>
        <dbReference type="ARBA" id="ARBA00001946"/>
    </source>
</evidence>
<keyword evidence="19" id="KW-1185">Reference proteome</keyword>
<dbReference type="InterPro" id="IPR040659">
    <property type="entry name" value="PhetRS_B1"/>
</dbReference>
<dbReference type="CDD" id="cd00769">
    <property type="entry name" value="PheRS_beta_core"/>
    <property type="match status" value="1"/>
</dbReference>
<keyword evidence="7" id="KW-0963">Cytoplasm</keyword>
<dbReference type="FunFam" id="3.50.40.10:FF:000002">
    <property type="entry name" value="phenylalanine--tRNA ligase beta subunit"/>
    <property type="match status" value="1"/>
</dbReference>
<evidence type="ECO:0000256" key="2">
    <source>
        <dbReference type="ARBA" id="ARBA00004496"/>
    </source>
</evidence>
<dbReference type="SUPFAM" id="SSF55681">
    <property type="entry name" value="Class II aaRS and biotin synthetases"/>
    <property type="match status" value="1"/>
</dbReference>
<dbReference type="InterPro" id="IPR045060">
    <property type="entry name" value="Phe-tRNA-ligase_IIc_bsu"/>
</dbReference>
<keyword evidence="11" id="KW-0067">ATP-binding</keyword>
<dbReference type="InterPro" id="IPR009061">
    <property type="entry name" value="DNA-bd_dom_put_sf"/>
</dbReference>
<keyword evidence="12" id="KW-0460">Magnesium</keyword>
<dbReference type="PANTHER" id="PTHR10947">
    <property type="entry name" value="PHENYLALANYL-TRNA SYNTHETASE BETA CHAIN AND LEUCINE-RICH REPEAT-CONTAINING PROTEIN 47"/>
    <property type="match status" value="1"/>
</dbReference>
<dbReference type="FunFam" id="3.30.56.10:FF:000006">
    <property type="entry name" value="Phenylalanyl-tRNA synthetase subunit beta"/>
    <property type="match status" value="1"/>
</dbReference>
<dbReference type="GO" id="GO:0004826">
    <property type="term" value="F:phenylalanine-tRNA ligase activity"/>
    <property type="evidence" value="ECO:0007669"/>
    <property type="project" value="UniProtKB-EC"/>
</dbReference>
<dbReference type="GO" id="GO:0000287">
    <property type="term" value="F:magnesium ion binding"/>
    <property type="evidence" value="ECO:0007669"/>
    <property type="project" value="InterPro"/>
</dbReference>
<evidence type="ECO:0000256" key="5">
    <source>
        <dbReference type="ARBA" id="ARBA00012814"/>
    </source>
</evidence>
<dbReference type="Proteomes" id="UP000307173">
    <property type="component" value="Unassembled WGS sequence"/>
</dbReference>
<dbReference type="EMBL" id="SELW01000638">
    <property type="protein sequence ID" value="TID17229.1"/>
    <property type="molecule type" value="Genomic_DNA"/>
</dbReference>
<dbReference type="SMART" id="SM00873">
    <property type="entry name" value="B3_4"/>
    <property type="match status" value="1"/>
</dbReference>
<dbReference type="InterPro" id="IPR020825">
    <property type="entry name" value="Phe-tRNA_synthase-like_B3/B4"/>
</dbReference>
<dbReference type="PANTHER" id="PTHR10947:SF0">
    <property type="entry name" value="PHENYLALANINE--TRNA LIGASE BETA SUBUNIT"/>
    <property type="match status" value="1"/>
</dbReference>
<feature type="domain" description="B5" evidence="17">
    <location>
        <begin position="291"/>
        <end position="368"/>
    </location>
</feature>
<evidence type="ECO:0000259" key="17">
    <source>
        <dbReference type="PROSITE" id="PS51483"/>
    </source>
</evidence>
<evidence type="ECO:0000256" key="14">
    <source>
        <dbReference type="ARBA" id="ARBA00023146"/>
    </source>
</evidence>
<dbReference type="SUPFAM" id="SSF46955">
    <property type="entry name" value="Putative DNA-binding domain"/>
    <property type="match status" value="2"/>
</dbReference>
<dbReference type="InterPro" id="IPR005146">
    <property type="entry name" value="B3/B4_tRNA-bd"/>
</dbReference>
<evidence type="ECO:0000256" key="9">
    <source>
        <dbReference type="ARBA" id="ARBA00022723"/>
    </source>
</evidence>
<dbReference type="GO" id="GO:0005524">
    <property type="term" value="F:ATP binding"/>
    <property type="evidence" value="ECO:0007669"/>
    <property type="project" value="UniProtKB-KW"/>
</dbReference>
<dbReference type="Pfam" id="PF03483">
    <property type="entry name" value="B3_4"/>
    <property type="match status" value="1"/>
</dbReference>
<evidence type="ECO:0000256" key="10">
    <source>
        <dbReference type="ARBA" id="ARBA00022741"/>
    </source>
</evidence>
<dbReference type="GO" id="GO:0006432">
    <property type="term" value="P:phenylalanyl-tRNA aminoacylation"/>
    <property type="evidence" value="ECO:0007669"/>
    <property type="project" value="InterPro"/>
</dbReference>
<dbReference type="GO" id="GO:0003723">
    <property type="term" value="F:RNA binding"/>
    <property type="evidence" value="ECO:0007669"/>
    <property type="project" value="InterPro"/>
</dbReference>
<protein>
    <recommendedName>
        <fullName evidence="6">Phenylalanine--tRNA ligase beta subunit</fullName>
        <ecNumber evidence="5">6.1.1.20</ecNumber>
    </recommendedName>
    <alternativeName>
        <fullName evidence="15">Phenylalanyl-tRNA synthetase beta subunit</fullName>
    </alternativeName>
</protein>
<dbReference type="SMART" id="SM00874">
    <property type="entry name" value="B5"/>
    <property type="match status" value="1"/>
</dbReference>
<dbReference type="NCBIfam" id="TIGR00471">
    <property type="entry name" value="pheT_arch"/>
    <property type="match status" value="1"/>
</dbReference>
<dbReference type="GO" id="GO:0009328">
    <property type="term" value="C:phenylalanine-tRNA ligase complex"/>
    <property type="evidence" value="ECO:0007669"/>
    <property type="project" value="TreeGrafter"/>
</dbReference>
<dbReference type="FunFam" id="3.30.56.10:FF:000004">
    <property type="entry name" value="Phenylalanyl-tRNA synthetase, beta subunit"/>
    <property type="match status" value="1"/>
</dbReference>
<dbReference type="InterPro" id="IPR004531">
    <property type="entry name" value="Phe-tRNA-synth_IIc_bsu_arc_euk"/>
</dbReference>
<reference evidence="18 19" key="1">
    <citation type="journal article" date="2019" name="Front. Genet.">
        <title>Whole-Genome Sequencing of the Opportunistic Yeast Pathogen Candida inconspicua Uncovers Its Hybrid Origin.</title>
        <authorList>
            <person name="Mixao V."/>
            <person name="Hansen A.P."/>
            <person name="Saus E."/>
            <person name="Boekhout T."/>
            <person name="Lass-Florl C."/>
            <person name="Gabaldon T."/>
        </authorList>
    </citation>
    <scope>NUCLEOTIDE SEQUENCE [LARGE SCALE GENOMIC DNA]</scope>
    <source>
        <strain evidence="18 19">CBS 180</strain>
    </source>
</reference>
<gene>
    <name evidence="18" type="ORF">CANINC_004088</name>
</gene>
<dbReference type="Gene3D" id="3.30.56.10">
    <property type="match status" value="2"/>
</dbReference>
<evidence type="ECO:0000256" key="16">
    <source>
        <dbReference type="ARBA" id="ARBA00049255"/>
    </source>
</evidence>
<evidence type="ECO:0000256" key="7">
    <source>
        <dbReference type="ARBA" id="ARBA00022490"/>
    </source>
</evidence>
<evidence type="ECO:0000256" key="4">
    <source>
        <dbReference type="ARBA" id="ARBA00011209"/>
    </source>
</evidence>
<keyword evidence="14" id="KW-0030">Aminoacyl-tRNA synthetase</keyword>
<keyword evidence="8" id="KW-0436">Ligase</keyword>
<evidence type="ECO:0000313" key="19">
    <source>
        <dbReference type="Proteomes" id="UP000307173"/>
    </source>
</evidence>
<comment type="subunit">
    <text evidence="4">Tetramer of two alpha and two beta subunits.</text>
</comment>
<dbReference type="InterPro" id="IPR041616">
    <property type="entry name" value="PheRS_beta_core"/>
</dbReference>
<evidence type="ECO:0000256" key="12">
    <source>
        <dbReference type="ARBA" id="ARBA00022842"/>
    </source>
</evidence>
<comment type="subcellular location">
    <subcellularLocation>
        <location evidence="2">Cytoplasm</location>
    </subcellularLocation>
</comment>
<proteinExistence type="inferred from homology"/>
<comment type="caution">
    <text evidence="18">The sequence shown here is derived from an EMBL/GenBank/DDBJ whole genome shotgun (WGS) entry which is preliminary data.</text>
</comment>
<dbReference type="PROSITE" id="PS51483">
    <property type="entry name" value="B5"/>
    <property type="match status" value="1"/>
</dbReference>
<sequence>MPTVAVDKQDLFDLLGKNYTSQEFDELCFQFGIELDEDTTEDVKGTDERPQLKIEIGANRYDMLCIEGIAQALNQYLGRVSAPKYKLSPQTPTTTLTIKESTTTIRPYAASAILRNITFTQRSYDSFIALQDKLHTNLCRQRTLVAMGTHDLDTISGPFTYEALNPNDIKFAPLNQTKVMNGHEIIEFYRGDKNLGKYLHIIEDSPVFPVILDSNRNVCSMPPIINSDQSKISVNTKNVFLDVTGTDKTKVEIVINQLVAMFSRYCEKPFEIEPVQIISEHNGQTRVCPNLIERELKVDTNYINSILALDLSEQEICNLLAKMSLNATPASEGKTIDVNIPITRSDILHACDVMEDCAIAYGYDNLVKTYPKTVATTAYPLPINKVADILRNATAQSGWLEVLPLTLCSHDENFKFLNDSDDSMVVTLANPKTTEYQVVRTSLVPGILKTIKENKNHSLPIKVFETGDIVYKVPELERGAKNQRNWCAAFAGKKSGFEYIQGLLTKIMQTMRVDWLEEKEHNNGKRGFWTVGSDEKKMYFPGRGAAIYFRAKDGEDPVKIGHLGVLHPEVLANFEIPFALSVVEINAEVFL</sequence>
<evidence type="ECO:0000256" key="3">
    <source>
        <dbReference type="ARBA" id="ARBA00007438"/>
    </source>
</evidence>
<dbReference type="EC" id="6.1.1.20" evidence="5"/>
<dbReference type="InterPro" id="IPR005147">
    <property type="entry name" value="tRNA_synthase_B5-dom"/>
</dbReference>
<keyword evidence="9" id="KW-0479">Metal-binding</keyword>
<dbReference type="InterPro" id="IPR045864">
    <property type="entry name" value="aa-tRNA-synth_II/BPL/LPL"/>
</dbReference>
<dbReference type="STRING" id="52247.A0A4T0WY90"/>